<name>A0AAV6YK70_9LAMI</name>
<evidence type="ECO:0000256" key="4">
    <source>
        <dbReference type="SAM" id="MobiDB-lite"/>
    </source>
</evidence>
<dbReference type="InterPro" id="IPR044989">
    <property type="entry name" value="TAC1"/>
</dbReference>
<sequence length="261" mass="29853">MADGLAVQNARKNDVIGDESTKNDNNSGFCNVFNDWKGGILTIGTFGYDPLIKDDQNEQNDVYFYDDQEESEKEQLAIENATDSEEEEEEAEDGEENPLIYAAYKHDYDYDYEDLLEMKMEEDDRKRVSGKHDEFEFEFENTKKGRTTLAELFSADSELDQVQKDGDEAINKEGGAEMMIKDKSKLSFAKKLIGEDHARPIHKLNRLIRRMLKRKIHPDIGLNKHNSINSKVVATKYENSESASLLPIQGAISMLFISFLK</sequence>
<evidence type="ECO:0000313" key="5">
    <source>
        <dbReference type="EMBL" id="KAG8391975.1"/>
    </source>
</evidence>
<proteinExistence type="inferred from homology"/>
<dbReference type="EMBL" id="WHWC01000001">
    <property type="protein sequence ID" value="KAG8391975.1"/>
    <property type="molecule type" value="Genomic_DNA"/>
</dbReference>
<dbReference type="Proteomes" id="UP000826271">
    <property type="component" value="Unassembled WGS sequence"/>
</dbReference>
<keyword evidence="6" id="KW-1185">Reference proteome</keyword>
<reference evidence="5" key="1">
    <citation type="submission" date="2019-10" db="EMBL/GenBank/DDBJ databases">
        <authorList>
            <person name="Zhang R."/>
            <person name="Pan Y."/>
            <person name="Wang J."/>
            <person name="Ma R."/>
            <person name="Yu S."/>
        </authorList>
    </citation>
    <scope>NUCLEOTIDE SEQUENCE</scope>
    <source>
        <strain evidence="5">LA-IB0</strain>
        <tissue evidence="5">Leaf</tissue>
    </source>
</reference>
<comment type="similarity">
    <text evidence="2">Belongs to the TAC family.</text>
</comment>
<evidence type="ECO:0000313" key="6">
    <source>
        <dbReference type="Proteomes" id="UP000826271"/>
    </source>
</evidence>
<dbReference type="PANTHER" id="PTHR38366:SF1">
    <property type="entry name" value="PROTEIN TILLER ANGLE CONTROL 1"/>
    <property type="match status" value="1"/>
</dbReference>
<evidence type="ECO:0000256" key="2">
    <source>
        <dbReference type="ARBA" id="ARBA00025796"/>
    </source>
</evidence>
<feature type="region of interest" description="Disordered" evidence="4">
    <location>
        <begin position="68"/>
        <end position="97"/>
    </location>
</feature>
<evidence type="ECO:0000256" key="3">
    <source>
        <dbReference type="ARBA" id="ARBA00026138"/>
    </source>
</evidence>
<dbReference type="PANTHER" id="PTHR38366">
    <property type="entry name" value="NAD-DEPENDENT PROTEIN DEACETYLASE HST1-LIKE PROTEIN"/>
    <property type="match status" value="1"/>
</dbReference>
<evidence type="ECO:0000256" key="1">
    <source>
        <dbReference type="ARBA" id="ARBA00022604"/>
    </source>
</evidence>
<feature type="compositionally biased region" description="Acidic residues" evidence="4">
    <location>
        <begin position="82"/>
        <end position="96"/>
    </location>
</feature>
<keyword evidence="1" id="KW-0341">Growth regulation</keyword>
<protein>
    <recommendedName>
        <fullName evidence="3">Protein TILLER ANGLE CONTROL 1</fullName>
    </recommendedName>
</protein>
<dbReference type="GO" id="GO:0001763">
    <property type="term" value="P:morphogenesis of a branching structure"/>
    <property type="evidence" value="ECO:0007669"/>
    <property type="project" value="InterPro"/>
</dbReference>
<accession>A0AAV6YK70</accession>
<organism evidence="5 6">
    <name type="scientific">Buddleja alternifolia</name>
    <dbReference type="NCBI Taxonomy" id="168488"/>
    <lineage>
        <taxon>Eukaryota</taxon>
        <taxon>Viridiplantae</taxon>
        <taxon>Streptophyta</taxon>
        <taxon>Embryophyta</taxon>
        <taxon>Tracheophyta</taxon>
        <taxon>Spermatophyta</taxon>
        <taxon>Magnoliopsida</taxon>
        <taxon>eudicotyledons</taxon>
        <taxon>Gunneridae</taxon>
        <taxon>Pentapetalae</taxon>
        <taxon>asterids</taxon>
        <taxon>lamiids</taxon>
        <taxon>Lamiales</taxon>
        <taxon>Scrophulariaceae</taxon>
        <taxon>Buddlejeae</taxon>
        <taxon>Buddleja</taxon>
    </lineage>
</organism>
<dbReference type="AlphaFoldDB" id="A0AAV6YK70"/>
<gene>
    <name evidence="5" type="ORF">BUALT_Bualt01G0243300</name>
</gene>
<comment type="caution">
    <text evidence="5">The sequence shown here is derived from an EMBL/GenBank/DDBJ whole genome shotgun (WGS) entry which is preliminary data.</text>
</comment>